<evidence type="ECO:0000313" key="1">
    <source>
        <dbReference type="EMBL" id="QZA58261.1"/>
    </source>
</evidence>
<evidence type="ECO:0000313" key="2">
    <source>
        <dbReference type="Proteomes" id="UP000822862"/>
    </source>
</evidence>
<sequence>MKIKRTWITLSCLLIVALFVFYNREFPKKESRKQTIPIKVLHGLPLVNVNIHGHALQLILDLGSHSSSLSKEVMGEVQLTKTEKTTRSMDAYGKKLIHPVFSSSKVRIGNYLLPYLEFNESKGFNLDFEPQTPKVLTYGKIGREPFLDKVLFIDRKRELCIVEKAHPNRKLDPKKYKQGEWIETEFNLDKGMGISLCLITDSVGRKELILDTGSNVSLIDKSSSLQVPIDLRNEIEKISLKLNNGVSLGTFSFYSFDFTNAGLQGILGFDFFDYYMVCIDFLNKKIFLKTYNEHP</sequence>
<proteinExistence type="predicted"/>
<name>A0ABX8YY80_9BACT</name>
<dbReference type="Proteomes" id="UP000822862">
    <property type="component" value="Chromosome"/>
</dbReference>
<evidence type="ECO:0008006" key="3">
    <source>
        <dbReference type="Google" id="ProtNLM"/>
    </source>
</evidence>
<keyword evidence="2" id="KW-1185">Reference proteome</keyword>
<dbReference type="RefSeq" id="WP_194845606.1">
    <property type="nucleotide sequence ID" value="NZ_CP075585.1"/>
</dbReference>
<reference evidence="1 2" key="1">
    <citation type="submission" date="2020-01" db="EMBL/GenBank/DDBJ databases">
        <authorList>
            <person name="Sixt B."/>
            <person name="Schulz F."/>
            <person name="Kostanjsek R."/>
            <person name="Koestlbacher S."/>
            <person name="Collingro A."/>
            <person name="Toenshoff E."/>
            <person name="Horn M."/>
        </authorList>
    </citation>
    <scope>NUCLEOTIDE SEQUENCE [LARGE SCALE GENOMIC DNA]</scope>
    <source>
        <strain evidence="1 2">15C</strain>
    </source>
</reference>
<dbReference type="EMBL" id="CP075585">
    <property type="protein sequence ID" value="QZA58261.1"/>
    <property type="molecule type" value="Genomic_DNA"/>
</dbReference>
<protein>
    <recommendedName>
        <fullName evidence="3">Peptidase A2 domain-containing protein</fullName>
    </recommendedName>
</protein>
<dbReference type="InterPro" id="IPR021109">
    <property type="entry name" value="Peptidase_aspartic_dom_sf"/>
</dbReference>
<gene>
    <name evidence="1" type="ORF">RHAB15C_0000133</name>
</gene>
<accession>A0ABX8YY80</accession>
<organism evidence="1 2">
    <name type="scientific">Candidatus Rhabdochlamydia porcellionis</name>
    <dbReference type="NCBI Taxonomy" id="225148"/>
    <lineage>
        <taxon>Bacteria</taxon>
        <taxon>Pseudomonadati</taxon>
        <taxon>Chlamydiota</taxon>
        <taxon>Chlamydiia</taxon>
        <taxon>Parachlamydiales</taxon>
        <taxon>Candidatus Rhabdochlamydiaceae</taxon>
        <taxon>Candidatus Rhabdochlamydia</taxon>
    </lineage>
</organism>
<reference evidence="1 2" key="2">
    <citation type="submission" date="2021-05" db="EMBL/GenBank/DDBJ databases">
        <title>Ecology and evolution of chlamydial symbionts of arthropods.</title>
        <authorList>
            <person name="Halter T."/>
            <person name="Sixt B.S."/>
            <person name="Toenshoff E.R."/>
            <person name="Koestlbacher S."/>
            <person name="Schulz F."/>
            <person name="Kostanjsek R."/>
            <person name="Collingro A."/>
            <person name="Hendrickx F."/>
            <person name="Horn M."/>
        </authorList>
    </citation>
    <scope>NUCLEOTIDE SEQUENCE [LARGE SCALE GENOMIC DNA]</scope>
    <source>
        <strain evidence="1 2">15C</strain>
    </source>
</reference>
<dbReference type="Gene3D" id="2.40.70.10">
    <property type="entry name" value="Acid Proteases"/>
    <property type="match status" value="1"/>
</dbReference>